<dbReference type="GO" id="GO:0004820">
    <property type="term" value="F:glycine-tRNA ligase activity"/>
    <property type="evidence" value="ECO:0007669"/>
    <property type="project" value="InterPro"/>
</dbReference>
<evidence type="ECO:0000313" key="5">
    <source>
        <dbReference type="Proteomes" id="UP001412239"/>
    </source>
</evidence>
<feature type="compositionally biased region" description="Polar residues" evidence="2">
    <location>
        <begin position="69"/>
        <end position="78"/>
    </location>
</feature>
<gene>
    <name evidence="4" type="ORF">GSTUAT00000222001</name>
</gene>
<dbReference type="EMBL" id="LN890945">
    <property type="protein sequence ID" value="CUS15519.1"/>
    <property type="molecule type" value="Genomic_DNA"/>
</dbReference>
<dbReference type="GO" id="GO:0007264">
    <property type="term" value="P:small GTPase-mediated signal transduction"/>
    <property type="evidence" value="ECO:0007669"/>
    <property type="project" value="InterPro"/>
</dbReference>
<dbReference type="Gene3D" id="1.10.840.10">
    <property type="entry name" value="Ras guanine-nucleotide exchange factors catalytic domain"/>
    <property type="match status" value="1"/>
</dbReference>
<dbReference type="SMART" id="SM00229">
    <property type="entry name" value="RasGEFN"/>
    <property type="match status" value="1"/>
</dbReference>
<accession>A0A292Q710</accession>
<evidence type="ECO:0000256" key="1">
    <source>
        <dbReference type="PROSITE-ProRule" id="PRU00135"/>
    </source>
</evidence>
<feature type="region of interest" description="Disordered" evidence="2">
    <location>
        <begin position="756"/>
        <end position="791"/>
    </location>
</feature>
<dbReference type="PROSITE" id="PS50861">
    <property type="entry name" value="AA_TRNA_LIGASE_II_GLYAB"/>
    <property type="match status" value="1"/>
</dbReference>
<keyword evidence="1" id="KW-0344">Guanine-nucleotide releasing factor</keyword>
<feature type="region of interest" description="Disordered" evidence="2">
    <location>
        <begin position="1"/>
        <end position="20"/>
    </location>
</feature>
<feature type="compositionally biased region" description="Basic and acidic residues" evidence="2">
    <location>
        <begin position="49"/>
        <end position="68"/>
    </location>
</feature>
<dbReference type="GO" id="GO:0006426">
    <property type="term" value="P:glycyl-tRNA aminoacylation"/>
    <property type="evidence" value="ECO:0007669"/>
    <property type="project" value="InterPro"/>
</dbReference>
<proteinExistence type="predicted"/>
<protein>
    <recommendedName>
        <fullName evidence="3">N-terminal Ras-GEF domain-containing protein</fullName>
    </recommendedName>
</protein>
<dbReference type="Gene3D" id="1.20.870.10">
    <property type="entry name" value="Son of sevenless (SoS) protein Chain: S domain 1"/>
    <property type="match status" value="1"/>
</dbReference>
<evidence type="ECO:0000256" key="2">
    <source>
        <dbReference type="SAM" id="MobiDB-lite"/>
    </source>
</evidence>
<dbReference type="SUPFAM" id="SSF48366">
    <property type="entry name" value="Ras GEF"/>
    <property type="match status" value="1"/>
</dbReference>
<feature type="region of interest" description="Disordered" evidence="2">
    <location>
        <begin position="1376"/>
        <end position="1470"/>
    </location>
</feature>
<feature type="region of interest" description="Disordered" evidence="2">
    <location>
        <begin position="297"/>
        <end position="316"/>
    </location>
</feature>
<feature type="compositionally biased region" description="Basic residues" evidence="2">
    <location>
        <begin position="633"/>
        <end position="642"/>
    </location>
</feature>
<feature type="region of interest" description="Disordered" evidence="2">
    <location>
        <begin position="1303"/>
        <end position="1336"/>
    </location>
</feature>
<feature type="region of interest" description="Disordered" evidence="2">
    <location>
        <begin position="1250"/>
        <end position="1272"/>
    </location>
</feature>
<feature type="region of interest" description="Disordered" evidence="2">
    <location>
        <begin position="105"/>
        <end position="206"/>
    </location>
</feature>
<feature type="region of interest" description="Disordered" evidence="2">
    <location>
        <begin position="884"/>
        <end position="905"/>
    </location>
</feature>
<dbReference type="GO" id="GO:0005737">
    <property type="term" value="C:cytoplasm"/>
    <property type="evidence" value="ECO:0007669"/>
    <property type="project" value="InterPro"/>
</dbReference>
<feature type="compositionally biased region" description="Basic and acidic residues" evidence="2">
    <location>
        <begin position="123"/>
        <end position="132"/>
    </location>
</feature>
<name>A0A292Q710_9PEZI</name>
<dbReference type="PROSITE" id="PS50212">
    <property type="entry name" value="RASGEF_NTER"/>
    <property type="match status" value="1"/>
</dbReference>
<keyword evidence="5" id="KW-1185">Reference proteome</keyword>
<feature type="compositionally biased region" description="Pro residues" evidence="2">
    <location>
        <begin position="143"/>
        <end position="152"/>
    </location>
</feature>
<evidence type="ECO:0000313" key="4">
    <source>
        <dbReference type="EMBL" id="CUS15519.1"/>
    </source>
</evidence>
<reference evidence="4" key="1">
    <citation type="submission" date="2015-10" db="EMBL/GenBank/DDBJ databases">
        <authorList>
            <person name="Regsiter A."/>
            <person name="william w."/>
        </authorList>
    </citation>
    <scope>NUCLEOTIDE SEQUENCE</scope>
    <source>
        <strain evidence="4">Montdore</strain>
    </source>
</reference>
<sequence>MDDPSPDNGPHTGKLAHQYHSPWRRQHEEAFVTPAVTPAESPERRRKGKFPEGVKTGIDRPIPKEKNLMSKSSNTQTLRCGHQFTVGNISNGLIYLRPVARPARDLQQFTLPPTTPPSSAEDPEGKNWQQDRRKCRSQQPGKQLPPTPPPKTPPRKRSVLSDGDTPDSYMKSSPPMPRTRHQRAYSCSTVGENLSPYKPPDLGGFRMKVEQVDGPSEERPRPRTASHQETCRALDVQIPDYSLGSPHFSPNGTPFLYGASSLHVPSIQVERGSSPSLSLQADLRWLWPGVDARSFTTSPVPCREASPPPSEQLPDSQIQHTASSLSLAGMSRLQISPGMYDILSFPPGSEDPSVVRYDKRTQEIIAAVPARIISQITSAEFVDYHLLSDFFLTFRLFMRPSDLVAYLVARLWWAIDREDDVGRVVRVRTFVAIRHWLLNYFADDFIPSLPLREDFAKALNNLSNAVCENGQLSDIKIIRELKRCWRRTCALYWDTPTQSDVSTDQDILPGGPPGSRFDSGKPLSTLLHPGKSAPGLGTLLPDHNTSTEAFIQDVVGASVAARTTGGTPLGSLSRPVSNLSNDSAMTPSLPHFPLENSNKPTPALYTCPPLMPKPSQTTISSDTAGSVGEGGKKYRPTPHKRSGSFSDALRDTRQPLPLPKSIARSTHLLMALPYAGSLVRGNLFPPTPAYVQVVAPSTPVSELSDYGFLVPSDVASGSVATQFARKTCDPNQGNKALHGPGMKRFLGSVRRALSGKVGNGAGPHSGGGGGMRPPLPTARPARGRSLGSTPDSLSLSKFMAANSSGNKVAMLENGKAVRIDLLGAGVVEAFQRAMQEEFSNSDAEWISYDVTQAEGERGSSLHKNQIQLDGVSGDGSLLRAGLESALSEDGSNAPEPLEIPPTSVARQPSLRETVEQLPNFGPAESAVSEISDMVGEAGGIRGQKNLPGRGFQSSIFSGESRQARRSKSFSFERTPYSFSQHYGSMRRKPSASPRPGAGGKSLHSARSFSAKRAQSDFSQFSSAIDDNSETFSYISSPGTKRANLQPARMLRRRPGGDLRLAATVGDLDGRPRSAGSIGTGNFSDIGAAGSPLQQRPNSICVTESIYPQQRVPTGIISLGAVAKGASAPMDGTLADGKAGCSEADAKASFEAGVQKLRDLPDFESDDGGIEVALMKLEGTYQKRASDLSPGKEKNPTMSFASGRSFTSQDSLVIVGDAHSERTFGIDTSVDDDEYMRRMKRRHKQVLDHVPLDTPPILEGGSVGNSSAGGAVFKDESEASGPILERGLSVNHWNFRGTVTSSNLSLPPLECGMSSGPSPIHRGLSPRPSPNGSDLRKIDTGLAKYLDKSSSSEQLRDDISELSSEISFEMVHPVNKSATKFPPMQPGTIIAELGIPSHPLRHPPSPPLTLEKTLSTSPINASPSAVRRPRSPVSPPRAELFPRSRELEGASPDAIPSGDGPHDKDAEPTLHPTSTHLPFILAYDSGLLAKQFTLIEKDALMEVDWKELVELKWSQTSSTVRDWVEFLNSEGTRGVEVVIARFNLVCHSKLQLKETLLTNI</sequence>
<feature type="region of interest" description="Disordered" evidence="2">
    <location>
        <begin position="502"/>
        <end position="541"/>
    </location>
</feature>
<feature type="region of interest" description="Disordered" evidence="2">
    <location>
        <begin position="33"/>
        <end position="79"/>
    </location>
</feature>
<dbReference type="Proteomes" id="UP001412239">
    <property type="component" value="Unassembled WGS sequence"/>
</dbReference>
<feature type="domain" description="N-terminal Ras-GEF" evidence="3">
    <location>
        <begin position="360"/>
        <end position="482"/>
    </location>
</feature>
<feature type="compositionally biased region" description="Polar residues" evidence="2">
    <location>
        <begin position="951"/>
        <end position="960"/>
    </location>
</feature>
<dbReference type="InterPro" id="IPR000651">
    <property type="entry name" value="Ras-like_Gua-exchang_fac_N"/>
</dbReference>
<dbReference type="GO" id="GO:0005085">
    <property type="term" value="F:guanyl-nucleotide exchange factor activity"/>
    <property type="evidence" value="ECO:0007669"/>
    <property type="project" value="UniProtKB-KW"/>
</dbReference>
<dbReference type="CDD" id="cd06224">
    <property type="entry name" value="REM"/>
    <property type="match status" value="1"/>
</dbReference>
<feature type="compositionally biased region" description="Polar residues" evidence="2">
    <location>
        <begin position="968"/>
        <end position="982"/>
    </location>
</feature>
<dbReference type="InterPro" id="IPR023578">
    <property type="entry name" value="Ras_GEF_dom_sf"/>
</dbReference>
<feature type="region of interest" description="Disordered" evidence="2">
    <location>
        <begin position="938"/>
        <end position="1008"/>
    </location>
</feature>
<feature type="compositionally biased region" description="Gly residues" evidence="2">
    <location>
        <begin position="757"/>
        <end position="771"/>
    </location>
</feature>
<feature type="region of interest" description="Disordered" evidence="2">
    <location>
        <begin position="615"/>
        <end position="655"/>
    </location>
</feature>
<feature type="compositionally biased region" description="Polar residues" evidence="2">
    <location>
        <begin position="615"/>
        <end position="624"/>
    </location>
</feature>
<organism evidence="4 5">
    <name type="scientific">Tuber aestivum</name>
    <name type="common">summer truffle</name>
    <dbReference type="NCBI Taxonomy" id="59557"/>
    <lineage>
        <taxon>Eukaryota</taxon>
        <taxon>Fungi</taxon>
        <taxon>Dikarya</taxon>
        <taxon>Ascomycota</taxon>
        <taxon>Pezizomycotina</taxon>
        <taxon>Pezizomycetes</taxon>
        <taxon>Pezizales</taxon>
        <taxon>Tuberaceae</taxon>
        <taxon>Tuber</taxon>
    </lineage>
</organism>
<dbReference type="InterPro" id="IPR006194">
    <property type="entry name" value="Gly-tRNA-synth_heterodimer"/>
</dbReference>
<evidence type="ECO:0000259" key="3">
    <source>
        <dbReference type="PROSITE" id="PS50212"/>
    </source>
</evidence>
<dbReference type="InterPro" id="IPR036964">
    <property type="entry name" value="RASGEF_cat_dom_sf"/>
</dbReference>
<dbReference type="Pfam" id="PF00618">
    <property type="entry name" value="RasGEF_N"/>
    <property type="match status" value="1"/>
</dbReference>
<dbReference type="GO" id="GO:0005524">
    <property type="term" value="F:ATP binding"/>
    <property type="evidence" value="ECO:0007669"/>
    <property type="project" value="InterPro"/>
</dbReference>